<dbReference type="AlphaFoldDB" id="A0A6J7D1L4"/>
<dbReference type="PANTHER" id="PTHR48090">
    <property type="entry name" value="UNDECAPRENYL-PHOSPHATE 4-DEOXY-4-FORMAMIDO-L-ARABINOSE TRANSFERASE-RELATED"/>
    <property type="match status" value="1"/>
</dbReference>
<name>A0A6J7D1L4_9ZZZZ</name>
<proteinExistence type="predicted"/>
<reference evidence="2" key="1">
    <citation type="submission" date="2020-05" db="EMBL/GenBank/DDBJ databases">
        <authorList>
            <person name="Chiriac C."/>
            <person name="Salcher M."/>
            <person name="Ghai R."/>
            <person name="Kavagutti S V."/>
        </authorList>
    </citation>
    <scope>NUCLEOTIDE SEQUENCE</scope>
</reference>
<protein>
    <submittedName>
        <fullName evidence="2">Unannotated protein</fullName>
    </submittedName>
</protein>
<evidence type="ECO:0000313" key="2">
    <source>
        <dbReference type="EMBL" id="CAB4861073.1"/>
    </source>
</evidence>
<dbReference type="Gene3D" id="3.90.550.10">
    <property type="entry name" value="Spore Coat Polysaccharide Biosynthesis Protein SpsA, Chain A"/>
    <property type="match status" value="1"/>
</dbReference>
<dbReference type="InterPro" id="IPR050256">
    <property type="entry name" value="Glycosyltransferase_2"/>
</dbReference>
<feature type="domain" description="Glycosyltransferase 2-like" evidence="1">
    <location>
        <begin position="31"/>
        <end position="166"/>
    </location>
</feature>
<dbReference type="CDD" id="cd04179">
    <property type="entry name" value="DPM_DPG-synthase_like"/>
    <property type="match status" value="1"/>
</dbReference>
<evidence type="ECO:0000259" key="1">
    <source>
        <dbReference type="Pfam" id="PF00535"/>
    </source>
</evidence>
<dbReference type="EMBL" id="CAFBLM010000006">
    <property type="protein sequence ID" value="CAB4861073.1"/>
    <property type="molecule type" value="Genomic_DNA"/>
</dbReference>
<organism evidence="2">
    <name type="scientific">freshwater metagenome</name>
    <dbReference type="NCBI Taxonomy" id="449393"/>
    <lineage>
        <taxon>unclassified sequences</taxon>
        <taxon>metagenomes</taxon>
        <taxon>ecological metagenomes</taxon>
    </lineage>
</organism>
<dbReference type="InterPro" id="IPR001173">
    <property type="entry name" value="Glyco_trans_2-like"/>
</dbReference>
<dbReference type="Pfam" id="PF00535">
    <property type="entry name" value="Glycos_transf_2"/>
    <property type="match status" value="1"/>
</dbReference>
<dbReference type="SUPFAM" id="SSF53448">
    <property type="entry name" value="Nucleotide-diphospho-sugar transferases"/>
    <property type="match status" value="1"/>
</dbReference>
<sequence>MEFPQRQISAPELAPDYRVTDLAVRRCKFALVIPVINEAGRLESQLARIQELPNRTHQVDVIVADGGSTDGSVDPALLASLGVTTLLTKLAPGRLSAQLRMAIHYALETGYEGVITIDGNGKDGVEAIPAFVDALDDGFDFVQGSRFIDGGSATNTPLSRLWAIRLIHAPITSLGAHHRFTDTTNGFRGHSRKFLSDPGVQPLRDIFTSYELLAYLPIAAGRLGFAVKEVPVSRAYPANEPTPTKIHGLSSYARLIAVLLDAARGKFFP</sequence>
<accession>A0A6J7D1L4</accession>
<gene>
    <name evidence="2" type="ORF">UFOPK3401_00249</name>
</gene>
<dbReference type="InterPro" id="IPR029044">
    <property type="entry name" value="Nucleotide-diphossugar_trans"/>
</dbReference>